<reference evidence="3" key="1">
    <citation type="submission" date="2022-11" db="UniProtKB">
        <authorList>
            <consortium name="WormBaseParasite"/>
        </authorList>
    </citation>
    <scope>IDENTIFICATION</scope>
</reference>
<proteinExistence type="predicted"/>
<feature type="compositionally biased region" description="Basic residues" evidence="1">
    <location>
        <begin position="39"/>
        <end position="49"/>
    </location>
</feature>
<dbReference type="AlphaFoldDB" id="A0A915D8T6"/>
<accession>A0A915D8T6</accession>
<dbReference type="Proteomes" id="UP000887574">
    <property type="component" value="Unplaced"/>
</dbReference>
<protein>
    <submittedName>
        <fullName evidence="3">Uncharacterized protein</fullName>
    </submittedName>
</protein>
<evidence type="ECO:0000256" key="1">
    <source>
        <dbReference type="SAM" id="MobiDB-lite"/>
    </source>
</evidence>
<keyword evidence="2" id="KW-1185">Reference proteome</keyword>
<organism evidence="2 3">
    <name type="scientific">Ditylenchus dipsaci</name>
    <dbReference type="NCBI Taxonomy" id="166011"/>
    <lineage>
        <taxon>Eukaryota</taxon>
        <taxon>Metazoa</taxon>
        <taxon>Ecdysozoa</taxon>
        <taxon>Nematoda</taxon>
        <taxon>Chromadorea</taxon>
        <taxon>Rhabditida</taxon>
        <taxon>Tylenchina</taxon>
        <taxon>Tylenchomorpha</taxon>
        <taxon>Sphaerularioidea</taxon>
        <taxon>Anguinidae</taxon>
        <taxon>Anguininae</taxon>
        <taxon>Ditylenchus</taxon>
    </lineage>
</organism>
<dbReference type="WBParaSite" id="jg16763">
    <property type="protein sequence ID" value="jg16763"/>
    <property type="gene ID" value="jg16763"/>
</dbReference>
<evidence type="ECO:0000313" key="2">
    <source>
        <dbReference type="Proteomes" id="UP000887574"/>
    </source>
</evidence>
<feature type="compositionally biased region" description="Basic and acidic residues" evidence="1">
    <location>
        <begin position="50"/>
        <end position="60"/>
    </location>
</feature>
<feature type="compositionally biased region" description="Acidic residues" evidence="1">
    <location>
        <begin position="61"/>
        <end position="76"/>
    </location>
</feature>
<feature type="region of interest" description="Disordered" evidence="1">
    <location>
        <begin position="39"/>
        <end position="93"/>
    </location>
</feature>
<sequence length="143" mass="16472">MWTCCLVVTLKVFTDYVWPRLLRMGLRKLGIQISEQVSRKGRKRAVKKVRLSDLRQRSPEEGQEQDADNEREEEDEAKTTELSMATNCQPGGNVANHRDSVKLTFDHNFQVIFICRQLFKPFPCSSIQGKRSFFAESYANALA</sequence>
<name>A0A915D8T6_9BILA</name>
<evidence type="ECO:0000313" key="3">
    <source>
        <dbReference type="WBParaSite" id="jg16763"/>
    </source>
</evidence>